<feature type="region of interest" description="Disordered" evidence="13">
    <location>
        <begin position="1"/>
        <end position="26"/>
    </location>
</feature>
<dbReference type="Pfam" id="PF02127">
    <property type="entry name" value="Peptidase_M18"/>
    <property type="match status" value="1"/>
</dbReference>
<gene>
    <name evidence="10" type="primary">apeB</name>
    <name evidence="14" type="ORF">GCM10023353_11330</name>
</gene>
<dbReference type="HAMAP" id="MF_00467">
    <property type="entry name" value="Aminopeptidase_M18_2"/>
    <property type="match status" value="1"/>
</dbReference>
<keyword evidence="8 10" id="KW-0862">Zinc</keyword>
<dbReference type="InterPro" id="IPR001948">
    <property type="entry name" value="Peptidase_M18"/>
</dbReference>
<name>A0ABP9CE47_9ACTN</name>
<dbReference type="Gene3D" id="2.30.250.10">
    <property type="entry name" value="Aminopeptidase i, Domain 2"/>
    <property type="match status" value="1"/>
</dbReference>
<dbReference type="CDD" id="cd05658">
    <property type="entry name" value="M18_DAP"/>
    <property type="match status" value="1"/>
</dbReference>
<dbReference type="Proteomes" id="UP001500839">
    <property type="component" value="Unassembled WGS sequence"/>
</dbReference>
<protein>
    <recommendedName>
        <fullName evidence="3 10">Probable M18 family aminopeptidase 2</fullName>
        <ecNumber evidence="10">3.4.11.-</ecNumber>
    </recommendedName>
</protein>
<sequence>MATADTRRPDGPDCPDSFSPSGTRTLSTSADAAGLCRFVDDSPSPFHACDTTSARLRAAGFIELDEADAWPVEPGRYFLVRGGSLIAWRSRTHSTDTTVPARYAARPFRIIGAHTDSPNLRVKQHPDIDSAGWRMVGLEPYGGAWLNSWLDRDLGVSGRLAVASTSGGGVEHRLVRVDEPLLRVPQLAIHLSEDRKGVQLDPQRHVNAVYGLGSWEDDGTAGGFLGLLAARAGVPAESVLGWELMTHDLAPSAVTGVDGELVSAPRLDNLATCYAGLSALLDTVGPEEPADGSAADPGVADPVLVLFDHEEVGSMSARGAFSDLLGSVLERIVLARGGGRDDYLRAIAGSVCVSGDMAHATHPNYPERHEPRHPIRAGGGPVLKVNQNLRYASDATGTAEFALACERAGVPMQRYVHRADLPCGSTIGPITASRTGITTVDVGAPQLAMHSARELMAASDVEAYAAALAAFLAG</sequence>
<evidence type="ECO:0000256" key="4">
    <source>
        <dbReference type="ARBA" id="ARBA00022438"/>
    </source>
</evidence>
<dbReference type="PANTHER" id="PTHR28570:SF3">
    <property type="entry name" value="ASPARTYL AMINOPEPTIDASE"/>
    <property type="match status" value="1"/>
</dbReference>
<dbReference type="GO" id="GO:0004177">
    <property type="term" value="F:aminopeptidase activity"/>
    <property type="evidence" value="ECO:0007669"/>
    <property type="project" value="UniProtKB-KW"/>
</dbReference>
<dbReference type="InterPro" id="IPR022984">
    <property type="entry name" value="M18_aminopeptidase_2"/>
</dbReference>
<evidence type="ECO:0000256" key="9">
    <source>
        <dbReference type="ARBA" id="ARBA00023049"/>
    </source>
</evidence>
<dbReference type="EMBL" id="BAABKQ010000001">
    <property type="protein sequence ID" value="GAA4809180.1"/>
    <property type="molecule type" value="Genomic_DNA"/>
</dbReference>
<dbReference type="NCBIfam" id="NF002759">
    <property type="entry name" value="PRK02813.1"/>
    <property type="match status" value="1"/>
</dbReference>
<organism evidence="14 15">
    <name type="scientific">Tomitella cavernea</name>
    <dbReference type="NCBI Taxonomy" id="1387982"/>
    <lineage>
        <taxon>Bacteria</taxon>
        <taxon>Bacillati</taxon>
        <taxon>Actinomycetota</taxon>
        <taxon>Actinomycetes</taxon>
        <taxon>Mycobacteriales</taxon>
        <taxon>Tomitella</taxon>
    </lineage>
</organism>
<keyword evidence="4 10" id="KW-0031">Aminopeptidase</keyword>
<keyword evidence="9 10" id="KW-0482">Metalloprotease</keyword>
<comment type="similarity">
    <text evidence="2 10 11">Belongs to the peptidase M18 family.</text>
</comment>
<dbReference type="Gene3D" id="3.40.630.10">
    <property type="entry name" value="Zn peptidases"/>
    <property type="match status" value="1"/>
</dbReference>
<comment type="cofactor">
    <cofactor evidence="1 10 12">
        <name>Zn(2+)</name>
        <dbReference type="ChEBI" id="CHEBI:29105"/>
    </cofactor>
</comment>
<evidence type="ECO:0000256" key="6">
    <source>
        <dbReference type="ARBA" id="ARBA00022723"/>
    </source>
</evidence>
<dbReference type="SUPFAM" id="SSF53187">
    <property type="entry name" value="Zn-dependent exopeptidases"/>
    <property type="match status" value="1"/>
</dbReference>
<keyword evidence="6 10" id="KW-0479">Metal-binding</keyword>
<evidence type="ECO:0000256" key="3">
    <source>
        <dbReference type="ARBA" id="ARBA00014897"/>
    </source>
</evidence>
<evidence type="ECO:0000256" key="7">
    <source>
        <dbReference type="ARBA" id="ARBA00022801"/>
    </source>
</evidence>
<evidence type="ECO:0000256" key="12">
    <source>
        <dbReference type="RuleBase" id="RU004387"/>
    </source>
</evidence>
<keyword evidence="5 10" id="KW-0645">Protease</keyword>
<proteinExistence type="inferred from homology"/>
<feature type="binding site" evidence="10">
    <location>
        <position position="114"/>
    </location>
    <ligand>
        <name>Zn(2+)</name>
        <dbReference type="ChEBI" id="CHEBI:29105"/>
    </ligand>
</feature>
<evidence type="ECO:0000256" key="2">
    <source>
        <dbReference type="ARBA" id="ARBA00008290"/>
    </source>
</evidence>
<evidence type="ECO:0000256" key="8">
    <source>
        <dbReference type="ARBA" id="ARBA00022833"/>
    </source>
</evidence>
<evidence type="ECO:0000256" key="1">
    <source>
        <dbReference type="ARBA" id="ARBA00001947"/>
    </source>
</evidence>
<evidence type="ECO:0000256" key="5">
    <source>
        <dbReference type="ARBA" id="ARBA00022670"/>
    </source>
</evidence>
<dbReference type="InterPro" id="IPR023358">
    <property type="entry name" value="Peptidase_M18_dom2"/>
</dbReference>
<keyword evidence="7 10" id="KW-0378">Hydrolase</keyword>
<dbReference type="RefSeq" id="WP_200170803.1">
    <property type="nucleotide sequence ID" value="NZ_BAABKQ010000001.1"/>
</dbReference>
<dbReference type="PRINTS" id="PR00932">
    <property type="entry name" value="AMINO1PTASE"/>
</dbReference>
<evidence type="ECO:0000256" key="11">
    <source>
        <dbReference type="RuleBase" id="RU004386"/>
    </source>
</evidence>
<dbReference type="EC" id="3.4.11.-" evidence="10"/>
<keyword evidence="15" id="KW-1185">Reference proteome</keyword>
<evidence type="ECO:0000313" key="15">
    <source>
        <dbReference type="Proteomes" id="UP001500839"/>
    </source>
</evidence>
<evidence type="ECO:0000256" key="10">
    <source>
        <dbReference type="HAMAP-Rule" id="MF_00467"/>
    </source>
</evidence>
<evidence type="ECO:0000256" key="13">
    <source>
        <dbReference type="SAM" id="MobiDB-lite"/>
    </source>
</evidence>
<evidence type="ECO:0000313" key="14">
    <source>
        <dbReference type="EMBL" id="GAA4809180.1"/>
    </source>
</evidence>
<reference evidence="15" key="1">
    <citation type="journal article" date="2019" name="Int. J. Syst. Evol. Microbiol.">
        <title>The Global Catalogue of Microorganisms (GCM) 10K type strain sequencing project: providing services to taxonomists for standard genome sequencing and annotation.</title>
        <authorList>
            <consortium name="The Broad Institute Genomics Platform"/>
            <consortium name="The Broad Institute Genome Sequencing Center for Infectious Disease"/>
            <person name="Wu L."/>
            <person name="Ma J."/>
        </authorList>
    </citation>
    <scope>NUCLEOTIDE SEQUENCE [LARGE SCALE GENOMIC DNA]</scope>
    <source>
        <strain evidence="15">JCM 18542</strain>
    </source>
</reference>
<dbReference type="PANTHER" id="PTHR28570">
    <property type="entry name" value="ASPARTYL AMINOPEPTIDASE"/>
    <property type="match status" value="1"/>
</dbReference>
<accession>A0ABP9CE47</accession>
<comment type="caution">
    <text evidence="14">The sequence shown here is derived from an EMBL/GenBank/DDBJ whole genome shotgun (WGS) entry which is preliminary data.</text>
</comment>
<feature type="binding site" evidence="10">
    <location>
        <position position="190"/>
    </location>
    <ligand>
        <name>Zn(2+)</name>
        <dbReference type="ChEBI" id="CHEBI:29105"/>
    </ligand>
</feature>
<dbReference type="SUPFAM" id="SSF101821">
    <property type="entry name" value="Aminopeptidase/glucanase lid domain"/>
    <property type="match status" value="1"/>
</dbReference>
<feature type="binding site" evidence="10">
    <location>
        <position position="450"/>
    </location>
    <ligand>
        <name>Zn(2+)</name>
        <dbReference type="ChEBI" id="CHEBI:29105"/>
    </ligand>
</feature>
<feature type="compositionally biased region" description="Basic and acidic residues" evidence="13">
    <location>
        <begin position="1"/>
        <end position="11"/>
    </location>
</feature>